<dbReference type="AlphaFoldDB" id="A0AAW1KMA5"/>
<reference evidence="1 2" key="1">
    <citation type="journal article" date="2024" name="BMC Genomics">
        <title>De novo assembly and annotation of Popillia japonica's genome with initial clues to its potential as an invasive pest.</title>
        <authorList>
            <person name="Cucini C."/>
            <person name="Boschi S."/>
            <person name="Funari R."/>
            <person name="Cardaioli E."/>
            <person name="Iannotti N."/>
            <person name="Marturano G."/>
            <person name="Paoli F."/>
            <person name="Bruttini M."/>
            <person name="Carapelli A."/>
            <person name="Frati F."/>
            <person name="Nardi F."/>
        </authorList>
    </citation>
    <scope>NUCLEOTIDE SEQUENCE [LARGE SCALE GENOMIC DNA]</scope>
    <source>
        <strain evidence="1">DMR45628</strain>
    </source>
</reference>
<gene>
    <name evidence="1" type="ORF">QE152_g21982</name>
</gene>
<accession>A0AAW1KMA5</accession>
<dbReference type="Proteomes" id="UP001458880">
    <property type="component" value="Unassembled WGS sequence"/>
</dbReference>
<evidence type="ECO:0000313" key="2">
    <source>
        <dbReference type="Proteomes" id="UP001458880"/>
    </source>
</evidence>
<proteinExistence type="predicted"/>
<keyword evidence="2" id="KW-1185">Reference proteome</keyword>
<organism evidence="1 2">
    <name type="scientific">Popillia japonica</name>
    <name type="common">Japanese beetle</name>
    <dbReference type="NCBI Taxonomy" id="7064"/>
    <lineage>
        <taxon>Eukaryota</taxon>
        <taxon>Metazoa</taxon>
        <taxon>Ecdysozoa</taxon>
        <taxon>Arthropoda</taxon>
        <taxon>Hexapoda</taxon>
        <taxon>Insecta</taxon>
        <taxon>Pterygota</taxon>
        <taxon>Neoptera</taxon>
        <taxon>Endopterygota</taxon>
        <taxon>Coleoptera</taxon>
        <taxon>Polyphaga</taxon>
        <taxon>Scarabaeiformia</taxon>
        <taxon>Scarabaeidae</taxon>
        <taxon>Rutelinae</taxon>
        <taxon>Popillia</taxon>
    </lineage>
</organism>
<protein>
    <submittedName>
        <fullName evidence="1">Uncharacterized protein</fullName>
    </submittedName>
</protein>
<sequence>MKKREVVTGEVFTFHNYIYFEIEQSGSVREKTKRFVRLLDKARFTSKLKDHFLQSVTGISPNEFIKVICKINRDSTVSVAEEYRSVPHWWNGDIENKRKKWRSLRRILT</sequence>
<name>A0AAW1KMA5_POPJA</name>
<evidence type="ECO:0000313" key="1">
    <source>
        <dbReference type="EMBL" id="KAK9720574.1"/>
    </source>
</evidence>
<comment type="caution">
    <text evidence="1">The sequence shown here is derived from an EMBL/GenBank/DDBJ whole genome shotgun (WGS) entry which is preliminary data.</text>
</comment>
<dbReference type="EMBL" id="JASPKY010000209">
    <property type="protein sequence ID" value="KAK9720574.1"/>
    <property type="molecule type" value="Genomic_DNA"/>
</dbReference>